<evidence type="ECO:0000313" key="1">
    <source>
        <dbReference type="EMBL" id="KAL2067225.1"/>
    </source>
</evidence>
<gene>
    <name evidence="1" type="ORF">VTL71DRAFT_1649</name>
</gene>
<accession>A0ABR4CBS8</accession>
<evidence type="ECO:0008006" key="3">
    <source>
        <dbReference type="Google" id="ProtNLM"/>
    </source>
</evidence>
<name>A0ABR4CBS8_9HELO</name>
<dbReference type="EMBL" id="JAZHXI010000010">
    <property type="protein sequence ID" value="KAL2067225.1"/>
    <property type="molecule type" value="Genomic_DNA"/>
</dbReference>
<proteinExistence type="predicted"/>
<dbReference type="Proteomes" id="UP001595075">
    <property type="component" value="Unassembled WGS sequence"/>
</dbReference>
<organism evidence="1 2">
    <name type="scientific">Oculimacula yallundae</name>
    <dbReference type="NCBI Taxonomy" id="86028"/>
    <lineage>
        <taxon>Eukaryota</taxon>
        <taxon>Fungi</taxon>
        <taxon>Dikarya</taxon>
        <taxon>Ascomycota</taxon>
        <taxon>Pezizomycotina</taxon>
        <taxon>Leotiomycetes</taxon>
        <taxon>Helotiales</taxon>
        <taxon>Ploettnerulaceae</taxon>
        <taxon>Oculimacula</taxon>
    </lineage>
</organism>
<keyword evidence="2" id="KW-1185">Reference proteome</keyword>
<sequence length="520" mass="57039">MASTNGKSNKQSINLALICGDGLPISGLLTTFRNVIDMVNQTPSCPPLIKLPIATDLGYSWRPDKATFFPHGPKETFYPSWLSVTGATPVSYTGYGEELLRIRSEVALPALLNAEQKLDLHESIDAIAELYQLHFEAWFEEHDVDWVCAVNMTLSDAVPVTKSLHRAAEQRWGSGRPGGVLFWDHDLLNSYAVHEKNKRVYPLRPNEFTLVPQAVPWNIWAIVSDVLLPETLLYPTELQPLVVPNLLPLLPTQNCAIQESSIITRFLSDLELLTGVLDGRPILLCPNRIFPVKGIEISIRVLAAVKIVSIQRGLAVPYLLIFGDPEEDSQYAAELDSLANDVGLKHDIRFLGGVPLCSGIKGTKTMLDEKDLLRLAATTNGGVIYTPNTADIESVGLGPALASIANLPCLVSKFNALDQVYGDGLNVVCLDLSMGDGFESTAQSFVDRMVASKIEPGPGSQRNIWSDIAQKNKSLMEEKFPRRPWKDLLLRLVAQGGVDGDVLLKAQKALGVVNEISLRM</sequence>
<dbReference type="SUPFAM" id="SSF53756">
    <property type="entry name" value="UDP-Glycosyltransferase/glycogen phosphorylase"/>
    <property type="match status" value="1"/>
</dbReference>
<dbReference type="Gene3D" id="3.40.50.2000">
    <property type="entry name" value="Glycogen Phosphorylase B"/>
    <property type="match status" value="1"/>
</dbReference>
<comment type="caution">
    <text evidence="1">The sequence shown here is derived from an EMBL/GenBank/DDBJ whole genome shotgun (WGS) entry which is preliminary data.</text>
</comment>
<evidence type="ECO:0000313" key="2">
    <source>
        <dbReference type="Proteomes" id="UP001595075"/>
    </source>
</evidence>
<reference evidence="1 2" key="1">
    <citation type="journal article" date="2024" name="Commun. Biol.">
        <title>Comparative genomic analysis of thermophilic fungi reveals convergent evolutionary adaptations and gene losses.</title>
        <authorList>
            <person name="Steindorff A.S."/>
            <person name="Aguilar-Pontes M.V."/>
            <person name="Robinson A.J."/>
            <person name="Andreopoulos B."/>
            <person name="LaButti K."/>
            <person name="Kuo A."/>
            <person name="Mondo S."/>
            <person name="Riley R."/>
            <person name="Otillar R."/>
            <person name="Haridas S."/>
            <person name="Lipzen A."/>
            <person name="Grimwood J."/>
            <person name="Schmutz J."/>
            <person name="Clum A."/>
            <person name="Reid I.D."/>
            <person name="Moisan M.C."/>
            <person name="Butler G."/>
            <person name="Nguyen T.T.M."/>
            <person name="Dewar K."/>
            <person name="Conant G."/>
            <person name="Drula E."/>
            <person name="Henrissat B."/>
            <person name="Hansel C."/>
            <person name="Singer S."/>
            <person name="Hutchinson M.I."/>
            <person name="de Vries R.P."/>
            <person name="Natvig D.O."/>
            <person name="Powell A.J."/>
            <person name="Tsang A."/>
            <person name="Grigoriev I.V."/>
        </authorList>
    </citation>
    <scope>NUCLEOTIDE SEQUENCE [LARGE SCALE GENOMIC DNA]</scope>
    <source>
        <strain evidence="1 2">CBS 494.80</strain>
    </source>
</reference>
<protein>
    <recommendedName>
        <fullName evidence="3">Glycosyl transferase family 1 domain-containing protein</fullName>
    </recommendedName>
</protein>